<dbReference type="Proteomes" id="UP000194127">
    <property type="component" value="Unassembled WGS sequence"/>
</dbReference>
<evidence type="ECO:0000313" key="1">
    <source>
        <dbReference type="EMBL" id="OSX68205.1"/>
    </source>
</evidence>
<protein>
    <submittedName>
        <fullName evidence="1">Uncharacterized protein</fullName>
    </submittedName>
</protein>
<gene>
    <name evidence="1" type="ORF">POSPLADRAFT_1129803</name>
</gene>
<evidence type="ECO:0000313" key="2">
    <source>
        <dbReference type="Proteomes" id="UP000194127"/>
    </source>
</evidence>
<dbReference type="OrthoDB" id="10269029at2759"/>
<proteinExistence type="predicted"/>
<dbReference type="RefSeq" id="XP_024344999.1">
    <property type="nucleotide sequence ID" value="XM_024483882.1"/>
</dbReference>
<dbReference type="GeneID" id="36328831"/>
<dbReference type="EMBL" id="KZ110591">
    <property type="protein sequence ID" value="OSX68205.1"/>
    <property type="molecule type" value="Genomic_DNA"/>
</dbReference>
<accession>A0A1X6NHW4</accession>
<sequence>MTAIPAFVADKVNRKMDYITSNMRTNYNALRCHIPANIIFLRRDLRELWETNRLLMIPHPNHLEKLEHGIIYKYCVIVEDEHPPDSCTTMGQSITPSIMTAPCSYRSLGWHELNANLRLMMFRAGQKLSKRPLHYQHVLREVLPNKEVNHAYSIVWRYGSWTDPLSREMVADRRLWATGELSACPDGYYDWPEKQYCSPLLDDDTVRFPRPFRPIVSGIKRKRSGDTSIAITLETSGQWNRLRNLRTQRYSLIDRRKPEYVEPAFILFRLLTFGTQVLVPQKWWPLWLSLLVSCGGVESVLVIILCASNADCHLHQFSVLSVIDLVTGPADHLGTQNSDESFQIPSVNDAPIYTSILALSPCIKSDDFVIPGHEYDRPLRSVGLSTRILTLSYRAPFPGPRTTAMQDDALMETEDSVCLEAAKDKETVGDF</sequence>
<organism evidence="1 2">
    <name type="scientific">Postia placenta MAD-698-R-SB12</name>
    <dbReference type="NCBI Taxonomy" id="670580"/>
    <lineage>
        <taxon>Eukaryota</taxon>
        <taxon>Fungi</taxon>
        <taxon>Dikarya</taxon>
        <taxon>Basidiomycota</taxon>
        <taxon>Agaricomycotina</taxon>
        <taxon>Agaricomycetes</taxon>
        <taxon>Polyporales</taxon>
        <taxon>Adustoporiaceae</taxon>
        <taxon>Rhodonia</taxon>
    </lineage>
</organism>
<keyword evidence="2" id="KW-1185">Reference proteome</keyword>
<dbReference type="AlphaFoldDB" id="A0A1X6NHW4"/>
<name>A0A1X6NHW4_9APHY</name>
<reference evidence="1 2" key="1">
    <citation type="submission" date="2017-04" db="EMBL/GenBank/DDBJ databases">
        <title>Genome Sequence of the Model Brown-Rot Fungus Postia placenta SB12.</title>
        <authorList>
            <consortium name="DOE Joint Genome Institute"/>
            <person name="Gaskell J."/>
            <person name="Kersten P."/>
            <person name="Larrondo L.F."/>
            <person name="Canessa P."/>
            <person name="Martinez D."/>
            <person name="Hibbett D."/>
            <person name="Schmoll M."/>
            <person name="Kubicek C.P."/>
            <person name="Martinez A.T."/>
            <person name="Yadav J."/>
            <person name="Master E."/>
            <person name="Magnuson J.K."/>
            <person name="James T."/>
            <person name="Yaver D."/>
            <person name="Berka R."/>
            <person name="Labutti K."/>
            <person name="Lipzen A."/>
            <person name="Aerts A."/>
            <person name="Barry K."/>
            <person name="Henrissat B."/>
            <person name="Blanchette R."/>
            <person name="Grigoriev I."/>
            <person name="Cullen D."/>
        </authorList>
    </citation>
    <scope>NUCLEOTIDE SEQUENCE [LARGE SCALE GENOMIC DNA]</scope>
    <source>
        <strain evidence="1 2">MAD-698-R-SB12</strain>
    </source>
</reference>